<keyword evidence="2" id="KW-1185">Reference proteome</keyword>
<accession>A0A0L6USP1</accession>
<sequence length="424" mass="47909">MTRVIILTSFPFLLEIPKNDDPRKRKSTFNYSDQQVPLIYCSSTVCGRSHLGTNPPKNEYLKTVNAPLNFLFVGRLSSGGFYPVTSLCNPHNSLINMRVGIVYPKVKIYHVQKKQSLSNMTVTPKREAMCADCHAVTTQLGLNPSMMYILSFLLHSSFILTGVLDLFLISSSGVCSRCRFVSPVCKTVITLYLIYCLRCVPMTKAIACSFVDVRSMFLSRQHAIIASPFGVVCDILSSIAPMNSMVTLRSTLEHPVLILIFCPSLFKGMDLCNDNENKGKSRIKYSRGKFKQEYFGVPYFIRTCCIKKKHLLNCLRFLTGEYTEVRRLKMIPQLGKPPAYPRGGDKIITESFCCYYNLYTRVIQPSFNEYLSGACCKLQAAELVFLQCWYQGLFWGSLIPCSPGHTCRVFLGERLEGEECPPQS</sequence>
<reference evidence="1 2" key="1">
    <citation type="submission" date="2015-08" db="EMBL/GenBank/DDBJ databases">
        <title>Next Generation Sequencing and Analysis of the Genome of Puccinia sorghi L Schw, the Causal Agent of Maize Common Rust.</title>
        <authorList>
            <person name="Rochi L."/>
            <person name="Burguener G."/>
            <person name="Darino M."/>
            <person name="Turjanski A."/>
            <person name="Kreff E."/>
            <person name="Dieguez M.J."/>
            <person name="Sacco F."/>
        </authorList>
    </citation>
    <scope>NUCLEOTIDE SEQUENCE [LARGE SCALE GENOMIC DNA]</scope>
    <source>
        <strain evidence="1 2">RO10H11247</strain>
    </source>
</reference>
<evidence type="ECO:0000313" key="1">
    <source>
        <dbReference type="EMBL" id="KNZ51568.1"/>
    </source>
</evidence>
<proteinExistence type="predicted"/>
<dbReference type="Proteomes" id="UP000037035">
    <property type="component" value="Unassembled WGS sequence"/>
</dbReference>
<protein>
    <submittedName>
        <fullName evidence="1">Uncharacterized protein</fullName>
    </submittedName>
</protein>
<organism evidence="1 2">
    <name type="scientific">Puccinia sorghi</name>
    <dbReference type="NCBI Taxonomy" id="27349"/>
    <lineage>
        <taxon>Eukaryota</taxon>
        <taxon>Fungi</taxon>
        <taxon>Dikarya</taxon>
        <taxon>Basidiomycota</taxon>
        <taxon>Pucciniomycotina</taxon>
        <taxon>Pucciniomycetes</taxon>
        <taxon>Pucciniales</taxon>
        <taxon>Pucciniaceae</taxon>
        <taxon>Puccinia</taxon>
    </lineage>
</organism>
<dbReference type="VEuPathDB" id="FungiDB:VP01_3901g1"/>
<evidence type="ECO:0000313" key="2">
    <source>
        <dbReference type="Proteomes" id="UP000037035"/>
    </source>
</evidence>
<dbReference type="EMBL" id="LAVV01008948">
    <property type="protein sequence ID" value="KNZ51568.1"/>
    <property type="molecule type" value="Genomic_DNA"/>
</dbReference>
<name>A0A0L6USP1_9BASI</name>
<dbReference type="AlphaFoldDB" id="A0A0L6USP1"/>
<comment type="caution">
    <text evidence="1">The sequence shown here is derived from an EMBL/GenBank/DDBJ whole genome shotgun (WGS) entry which is preliminary data.</text>
</comment>
<gene>
    <name evidence="1" type="ORF">VP01_3901g1</name>
</gene>